<evidence type="ECO:0000313" key="1">
    <source>
        <dbReference type="EMBL" id="AFJ02711.1"/>
    </source>
</evidence>
<dbReference type="PATRIC" id="fig|754477.3.peg.1542"/>
<dbReference type="HOGENOM" id="CLU_1193722_0_0_6"/>
<dbReference type="RefSeq" id="WP_014704131.1">
    <property type="nucleotide sequence ID" value="NC_017856.1"/>
</dbReference>
<name>I1YIG8_METFJ</name>
<dbReference type="EMBL" id="CP003380">
    <property type="protein sequence ID" value="AFJ02711.1"/>
    <property type="molecule type" value="Genomic_DNA"/>
</dbReference>
<dbReference type="Proteomes" id="UP000009145">
    <property type="component" value="Chromosome"/>
</dbReference>
<dbReference type="eggNOG" id="ENOG50333DX">
    <property type="taxonomic scope" value="Bacteria"/>
</dbReference>
<organism evidence="1 2">
    <name type="scientific">Methylophaga frappieri (strain ATCC BAA-2434 / DSM 25690 / JAM7)</name>
    <dbReference type="NCBI Taxonomy" id="754477"/>
    <lineage>
        <taxon>Bacteria</taxon>
        <taxon>Pseudomonadati</taxon>
        <taxon>Pseudomonadota</taxon>
        <taxon>Gammaproteobacteria</taxon>
        <taxon>Thiotrichales</taxon>
        <taxon>Piscirickettsiaceae</taxon>
        <taxon>Methylophaga</taxon>
    </lineage>
</organism>
<reference evidence="1 2" key="1">
    <citation type="journal article" date="2012" name="J. Bacteriol.">
        <title>Complete genome sequences of Methylophaga sp. strain JAM1 and Methylophaga sp. strain JAM7.</title>
        <authorList>
            <person name="Villeneuve C."/>
            <person name="Martineau C."/>
            <person name="Mauffrey F."/>
            <person name="Villemur R."/>
        </authorList>
    </citation>
    <scope>NUCLEOTIDE SEQUENCE [LARGE SCALE GENOMIC DNA]</scope>
    <source>
        <strain evidence="1 2">JAM7</strain>
    </source>
</reference>
<keyword evidence="2" id="KW-1185">Reference proteome</keyword>
<proteinExistence type="predicted"/>
<dbReference type="KEGG" id="mec:Q7C_1562"/>
<evidence type="ECO:0000313" key="2">
    <source>
        <dbReference type="Proteomes" id="UP000009145"/>
    </source>
</evidence>
<protein>
    <submittedName>
        <fullName evidence="1">Uncharacterized protein</fullName>
    </submittedName>
</protein>
<dbReference type="STRING" id="754477.Q7C_1562"/>
<gene>
    <name evidence="1" type="ordered locus">Q7C_1562</name>
</gene>
<sequence>MDRQAAGDAYGMARAAKSRLNLVEQLDSNTLEQNTHRFDLKSDQRRSAILASARDMVEAANRMAADDEDTLRRIEQLSPLTPATQPSLLGGFAGIIGSLREVKMTIGLEVQATLSPAEKDSIRLPVDGSQGTTIYAQPAGHQHLETAAKITMNISRYAQNEESWKSVICPETTAARLPCFVPPGDHSEIEINLQNNGDSGIDVLVFISGNAKTVATSMERQQANQPNRLGDE</sequence>
<accession>I1YIG8</accession>
<dbReference type="AlphaFoldDB" id="I1YIG8"/>